<comment type="caution">
    <text evidence="2">The sequence shown here is derived from an EMBL/GenBank/DDBJ whole genome shotgun (WGS) entry which is preliminary data.</text>
</comment>
<reference evidence="2 3" key="1">
    <citation type="submission" date="2024-06" db="EMBL/GenBank/DDBJ databases">
        <title>The Natural Products Discovery Center: Release of the First 8490 Sequenced Strains for Exploring Actinobacteria Biosynthetic Diversity.</title>
        <authorList>
            <person name="Kalkreuter E."/>
            <person name="Kautsar S.A."/>
            <person name="Yang D."/>
            <person name="Bader C.D."/>
            <person name="Teijaro C.N."/>
            <person name="Fluegel L."/>
            <person name="Davis C.M."/>
            <person name="Simpson J.R."/>
            <person name="Lauterbach L."/>
            <person name="Steele A.D."/>
            <person name="Gui C."/>
            <person name="Meng S."/>
            <person name="Li G."/>
            <person name="Viehrig K."/>
            <person name="Ye F."/>
            <person name="Su P."/>
            <person name="Kiefer A.F."/>
            <person name="Nichols A."/>
            <person name="Cepeda A.J."/>
            <person name="Yan W."/>
            <person name="Fan B."/>
            <person name="Jiang Y."/>
            <person name="Adhikari A."/>
            <person name="Zheng C.-J."/>
            <person name="Schuster L."/>
            <person name="Cowan T.M."/>
            <person name="Smanski M.J."/>
            <person name="Chevrette M.G."/>
            <person name="De Carvalho L.P.S."/>
            <person name="Shen B."/>
        </authorList>
    </citation>
    <scope>NUCLEOTIDE SEQUENCE [LARGE SCALE GENOMIC DNA]</scope>
    <source>
        <strain evidence="2 3">NPDC000634</strain>
    </source>
</reference>
<feature type="compositionally biased region" description="Basic and acidic residues" evidence="1">
    <location>
        <begin position="37"/>
        <end position="50"/>
    </location>
</feature>
<evidence type="ECO:0000256" key="1">
    <source>
        <dbReference type="SAM" id="MobiDB-lite"/>
    </source>
</evidence>
<protein>
    <submittedName>
        <fullName evidence="2">Uncharacterized protein</fullName>
    </submittedName>
</protein>
<evidence type="ECO:0000313" key="2">
    <source>
        <dbReference type="EMBL" id="MER6981636.1"/>
    </source>
</evidence>
<feature type="region of interest" description="Disordered" evidence="1">
    <location>
        <begin position="23"/>
        <end position="50"/>
    </location>
</feature>
<accession>A0ABV1WBW3</accession>
<organism evidence="2 3">
    <name type="scientific">Streptomyces carpinensis</name>
    <dbReference type="NCBI Taxonomy" id="66369"/>
    <lineage>
        <taxon>Bacteria</taxon>
        <taxon>Bacillati</taxon>
        <taxon>Actinomycetota</taxon>
        <taxon>Actinomycetes</taxon>
        <taxon>Kitasatosporales</taxon>
        <taxon>Streptomycetaceae</taxon>
        <taxon>Streptomyces</taxon>
    </lineage>
</organism>
<gene>
    <name evidence="2" type="ORF">ABT317_32875</name>
</gene>
<sequence>MFRTEMITFRLPAASAQDAEERYLADGEEGSSRAVRLRVDSTMRLDPDAT</sequence>
<name>A0ABV1WBW3_9ACTN</name>
<dbReference type="Proteomes" id="UP001458415">
    <property type="component" value="Unassembled WGS sequence"/>
</dbReference>
<evidence type="ECO:0000313" key="3">
    <source>
        <dbReference type="Proteomes" id="UP001458415"/>
    </source>
</evidence>
<keyword evidence="3" id="KW-1185">Reference proteome</keyword>
<dbReference type="EMBL" id="JBEPCU010000813">
    <property type="protein sequence ID" value="MER6981636.1"/>
    <property type="molecule type" value="Genomic_DNA"/>
</dbReference>
<proteinExistence type="predicted"/>